<keyword evidence="1" id="KW-0472">Membrane</keyword>
<feature type="transmembrane region" description="Helical" evidence="1">
    <location>
        <begin position="195"/>
        <end position="213"/>
    </location>
</feature>
<keyword evidence="1" id="KW-1133">Transmembrane helix</keyword>
<dbReference type="Proteomes" id="UP000646946">
    <property type="component" value="Unassembled WGS sequence"/>
</dbReference>
<proteinExistence type="predicted"/>
<dbReference type="EMBL" id="DVAB01000017">
    <property type="protein sequence ID" value="HIK00263.1"/>
    <property type="molecule type" value="Genomic_DNA"/>
</dbReference>
<protein>
    <submittedName>
        <fullName evidence="2">Uncharacterized protein</fullName>
    </submittedName>
</protein>
<evidence type="ECO:0000313" key="3">
    <source>
        <dbReference type="Proteomes" id="UP000646946"/>
    </source>
</evidence>
<keyword evidence="3" id="KW-1185">Reference proteome</keyword>
<reference evidence="2 3" key="1">
    <citation type="journal article" name="Nat. Commun.">
        <title>Undinarchaeota illuminate DPANN phylogeny and the impact of gene transfer on archaeal evolution.</title>
        <authorList>
            <person name="Dombrowski N."/>
            <person name="Williams T.A."/>
            <person name="Sun J."/>
            <person name="Woodcroft B.J."/>
            <person name="Lee J.H."/>
            <person name="Minh B.Q."/>
            <person name="Rinke C."/>
            <person name="Spang A."/>
        </authorList>
    </citation>
    <scope>NUCLEOTIDE SEQUENCE [LARGE SCALE GENOMIC DNA]</scope>
    <source>
        <strain evidence="2">MAG_bin1129</strain>
    </source>
</reference>
<organism evidence="2 3">
    <name type="scientific">Candidatus Naiadarchaeum limnaeum</name>
    <dbReference type="NCBI Taxonomy" id="2756139"/>
    <lineage>
        <taxon>Archaea</taxon>
        <taxon>Candidatus Undinarchaeota</taxon>
        <taxon>Candidatus Undinarchaeia</taxon>
        <taxon>Candidatus Naiadarchaeales</taxon>
        <taxon>Candidatus Naiadarchaeaceae</taxon>
        <taxon>Candidatus Naiadarchaeum</taxon>
    </lineage>
</organism>
<evidence type="ECO:0000313" key="2">
    <source>
        <dbReference type="EMBL" id="HIK00263.1"/>
    </source>
</evidence>
<evidence type="ECO:0000256" key="1">
    <source>
        <dbReference type="SAM" id="Phobius"/>
    </source>
</evidence>
<gene>
    <name evidence="2" type="ORF">H1016_01855</name>
</gene>
<accession>A0A832XLS4</accession>
<keyword evidence="1" id="KW-0812">Transmembrane</keyword>
<dbReference type="AlphaFoldDB" id="A0A832XLS4"/>
<comment type="caution">
    <text evidence="2">The sequence shown here is derived from an EMBL/GenBank/DDBJ whole genome shotgun (WGS) entry which is preliminary data.</text>
</comment>
<sequence>MKKYILLIIVLAISVSLTNAAPTADVARAAGTVIIDNTQSSQDIEITNANVVVSEEKPTSSPTLNIGDTVTFFVGGSAHTIMLKSLAGGVVVITVASTPFDVELRINNPTYLDVDTDGDNDIIVTVLEILTASSARFKIDYLAAAAKTTDTAIMPPPPTPSIAEAVPPLPSLPSVIAPTQTAPSKATPKKLQPNALVGIVLVIIIVVFLGFQYRQSEEGKKQKRRRKFY</sequence>
<name>A0A832XLS4_9ARCH</name>